<dbReference type="InParanoid" id="Q245Q3"/>
<dbReference type="HOGENOM" id="CLU_007542_0_0_1"/>
<evidence type="ECO:0000313" key="2">
    <source>
        <dbReference type="Proteomes" id="UP000009168"/>
    </source>
</evidence>
<protein>
    <submittedName>
        <fullName evidence="1">Uncharacterized protein</fullName>
    </submittedName>
</protein>
<dbReference type="EMBL" id="GG662474">
    <property type="protein sequence ID" value="EAS03580.2"/>
    <property type="molecule type" value="Genomic_DNA"/>
</dbReference>
<accession>Q245Q3</accession>
<evidence type="ECO:0000313" key="1">
    <source>
        <dbReference type="EMBL" id="EAS03580.2"/>
    </source>
</evidence>
<dbReference type="AlphaFoldDB" id="Q245Q3"/>
<reference evidence="2" key="1">
    <citation type="journal article" date="2006" name="PLoS Biol.">
        <title>Macronuclear genome sequence of the ciliate Tetrahymena thermophila, a model eukaryote.</title>
        <authorList>
            <person name="Eisen J.A."/>
            <person name="Coyne R.S."/>
            <person name="Wu M."/>
            <person name="Wu D."/>
            <person name="Thiagarajan M."/>
            <person name="Wortman J.R."/>
            <person name="Badger J.H."/>
            <person name="Ren Q."/>
            <person name="Amedeo P."/>
            <person name="Jones K.M."/>
            <person name="Tallon L.J."/>
            <person name="Delcher A.L."/>
            <person name="Salzberg S.L."/>
            <person name="Silva J.C."/>
            <person name="Haas B.J."/>
            <person name="Majoros W.H."/>
            <person name="Farzad M."/>
            <person name="Carlton J.M."/>
            <person name="Smith R.K. Jr."/>
            <person name="Garg J."/>
            <person name="Pearlman R.E."/>
            <person name="Karrer K.M."/>
            <person name="Sun L."/>
            <person name="Manning G."/>
            <person name="Elde N.C."/>
            <person name="Turkewitz A.P."/>
            <person name="Asai D.J."/>
            <person name="Wilkes D.E."/>
            <person name="Wang Y."/>
            <person name="Cai H."/>
            <person name="Collins K."/>
            <person name="Stewart B.A."/>
            <person name="Lee S.R."/>
            <person name="Wilamowska K."/>
            <person name="Weinberg Z."/>
            <person name="Ruzzo W.L."/>
            <person name="Wloga D."/>
            <person name="Gaertig J."/>
            <person name="Frankel J."/>
            <person name="Tsao C.-C."/>
            <person name="Gorovsky M.A."/>
            <person name="Keeling P.J."/>
            <person name="Waller R.F."/>
            <person name="Patron N.J."/>
            <person name="Cherry J.M."/>
            <person name="Stover N.A."/>
            <person name="Krieger C.J."/>
            <person name="del Toro C."/>
            <person name="Ryder H.F."/>
            <person name="Williamson S.C."/>
            <person name="Barbeau R.A."/>
            <person name="Hamilton E.P."/>
            <person name="Orias E."/>
        </authorList>
    </citation>
    <scope>NUCLEOTIDE SEQUENCE [LARGE SCALE GENOMIC DNA]</scope>
    <source>
        <strain evidence="2">SB210</strain>
    </source>
</reference>
<organism evidence="1 2">
    <name type="scientific">Tetrahymena thermophila (strain SB210)</name>
    <dbReference type="NCBI Taxonomy" id="312017"/>
    <lineage>
        <taxon>Eukaryota</taxon>
        <taxon>Sar</taxon>
        <taxon>Alveolata</taxon>
        <taxon>Ciliophora</taxon>
        <taxon>Intramacronucleata</taxon>
        <taxon>Oligohymenophorea</taxon>
        <taxon>Hymenostomatida</taxon>
        <taxon>Tetrahymenina</taxon>
        <taxon>Tetrahymenidae</taxon>
        <taxon>Tetrahymena</taxon>
    </lineage>
</organism>
<dbReference type="Proteomes" id="UP000009168">
    <property type="component" value="Unassembled WGS sequence"/>
</dbReference>
<keyword evidence="2" id="KW-1185">Reference proteome</keyword>
<dbReference type="RefSeq" id="XP_001023825.2">
    <property type="nucleotide sequence ID" value="XM_001023825.2"/>
</dbReference>
<gene>
    <name evidence="1" type="ORF">TTHERM_00246960</name>
</gene>
<dbReference type="GeneID" id="7837723"/>
<dbReference type="KEGG" id="tet:TTHERM_00246960"/>
<proteinExistence type="predicted"/>
<sequence>MERTLKKIRNNQQENENKQQLKSIFNEKNPTILDQQAKQINLNLASKQYVFDQFLDTPKFLNQQRQKNKSFISSNQQKIVSNLEKIYKYQTSNQNSNKNNISIKIKTNHNNNIEDQTEGGIFSQNLIYLKETSPNLLKINTTSAQNTQQKLQQRQIQQKSKQQVFEKQINDFQSSNILLKEKTKKKYDLFFKQQKKNLTSFEKPLMPLETMKMTSNIISSDILIRQNKYLSAALLLTDTMENTQFFLSHTIYMIYSRLKQIFEHYHIYSEQLDQMLQSLNKKINLQVIVIFNLSKNHNNWMHTFFIVGQLLEKVLNQQQDRFG</sequence>
<name>Q245Q3_TETTS</name>